<dbReference type="InterPro" id="IPR027417">
    <property type="entry name" value="P-loop_NTPase"/>
</dbReference>
<accession>A0A0F8WLQ2</accession>
<reference evidence="1" key="1">
    <citation type="journal article" date="2015" name="Nature">
        <title>Complex archaea that bridge the gap between prokaryotes and eukaryotes.</title>
        <authorList>
            <person name="Spang A."/>
            <person name="Saw J.H."/>
            <person name="Jorgensen S.L."/>
            <person name="Zaremba-Niedzwiedzka K."/>
            <person name="Martijn J."/>
            <person name="Lind A.E."/>
            <person name="van Eijk R."/>
            <person name="Schleper C."/>
            <person name="Guy L."/>
            <person name="Ettema T.J."/>
        </authorList>
    </citation>
    <scope>NUCLEOTIDE SEQUENCE</scope>
</reference>
<dbReference type="Gene3D" id="3.40.50.300">
    <property type="entry name" value="P-loop containing nucleotide triphosphate hydrolases"/>
    <property type="match status" value="1"/>
</dbReference>
<dbReference type="Pfam" id="PF13189">
    <property type="entry name" value="Cytidylate_kin2"/>
    <property type="match status" value="1"/>
</dbReference>
<protein>
    <recommendedName>
        <fullName evidence="2">BON domain-containing protein</fullName>
    </recommendedName>
</protein>
<gene>
    <name evidence="1" type="ORF">LCGC14_3050720</name>
</gene>
<evidence type="ECO:0008006" key="2">
    <source>
        <dbReference type="Google" id="ProtNLM"/>
    </source>
</evidence>
<proteinExistence type="predicted"/>
<sequence length="283" mass="32298">MAIITISRGSFSNGKEIAEKVAETLGYQCVSREVLLEASQFFQVSEKKLLKTLHDAPGFLERLTRGREKYIAYIRAALLEHIKGDNYVYHGHAGHLLIPEITNALKVRIIADMDERVALLRQRQKMSKNHALAVIREEDRHRTEWTRYLYRVDIEDPRLYDIIIYLGTMTIEDASKIICNAARCKSFKTTLEDKKKFINLALQSHIRASLQNLCEASVTSLDGFVHVKVPAQKLTRTGYATPQMGKQLKETIQSDLTREINEIVRKIPGVKGVVCDIEPPFFV</sequence>
<name>A0A0F8WLQ2_9ZZZZ</name>
<dbReference type="EMBL" id="LAZR01064289">
    <property type="protein sequence ID" value="KKK57812.1"/>
    <property type="molecule type" value="Genomic_DNA"/>
</dbReference>
<organism evidence="1">
    <name type="scientific">marine sediment metagenome</name>
    <dbReference type="NCBI Taxonomy" id="412755"/>
    <lineage>
        <taxon>unclassified sequences</taxon>
        <taxon>metagenomes</taxon>
        <taxon>ecological metagenomes</taxon>
    </lineage>
</organism>
<evidence type="ECO:0000313" key="1">
    <source>
        <dbReference type="EMBL" id="KKK57812.1"/>
    </source>
</evidence>
<comment type="caution">
    <text evidence="1">The sequence shown here is derived from an EMBL/GenBank/DDBJ whole genome shotgun (WGS) entry which is preliminary data.</text>
</comment>
<dbReference type="AlphaFoldDB" id="A0A0F8WLQ2"/>